<dbReference type="EMBL" id="REGN01001561">
    <property type="protein sequence ID" value="RNA33884.1"/>
    <property type="molecule type" value="Genomic_DNA"/>
</dbReference>
<gene>
    <name evidence="1" type="ORF">BpHYR1_021107</name>
</gene>
<sequence length="191" mass="21856">TQNGADKLNFPNLFTDYKKNNYGPFAFVRFCSFLNIKLAKFCPTKNTQAETASDNEVDNCCCTYGIPDGILSYQGTQFQSKLLDLVNDHLDIKLLKQHPITHNVTYNKSKTFTMIFGREPRIPIDVLIPNLNELYRKQILESLTIKSNESGEVEILADYEPNPKDIPENAKIYISNLKNCMNCMRAMKKLC</sequence>
<dbReference type="OrthoDB" id="10190908at2759"/>
<protein>
    <submittedName>
        <fullName evidence="1">Uncharacterized protein</fullName>
    </submittedName>
</protein>
<dbReference type="Proteomes" id="UP000276133">
    <property type="component" value="Unassembled WGS sequence"/>
</dbReference>
<evidence type="ECO:0000313" key="1">
    <source>
        <dbReference type="EMBL" id="RNA33884.1"/>
    </source>
</evidence>
<proteinExistence type="predicted"/>
<feature type="non-terminal residue" evidence="1">
    <location>
        <position position="1"/>
    </location>
</feature>
<evidence type="ECO:0000313" key="2">
    <source>
        <dbReference type="Proteomes" id="UP000276133"/>
    </source>
</evidence>
<comment type="caution">
    <text evidence="1">The sequence shown here is derived from an EMBL/GenBank/DDBJ whole genome shotgun (WGS) entry which is preliminary data.</text>
</comment>
<accession>A0A3M7SDI2</accession>
<reference evidence="1 2" key="1">
    <citation type="journal article" date="2018" name="Sci. Rep.">
        <title>Genomic signatures of local adaptation to the degree of environmental predictability in rotifers.</title>
        <authorList>
            <person name="Franch-Gras L."/>
            <person name="Hahn C."/>
            <person name="Garcia-Roger E.M."/>
            <person name="Carmona M.J."/>
            <person name="Serra M."/>
            <person name="Gomez A."/>
        </authorList>
    </citation>
    <scope>NUCLEOTIDE SEQUENCE [LARGE SCALE GENOMIC DNA]</scope>
    <source>
        <strain evidence="1">HYR1</strain>
    </source>
</reference>
<dbReference type="AlphaFoldDB" id="A0A3M7SDI2"/>
<organism evidence="1 2">
    <name type="scientific">Brachionus plicatilis</name>
    <name type="common">Marine rotifer</name>
    <name type="synonym">Brachionus muelleri</name>
    <dbReference type="NCBI Taxonomy" id="10195"/>
    <lineage>
        <taxon>Eukaryota</taxon>
        <taxon>Metazoa</taxon>
        <taxon>Spiralia</taxon>
        <taxon>Gnathifera</taxon>
        <taxon>Rotifera</taxon>
        <taxon>Eurotatoria</taxon>
        <taxon>Monogononta</taxon>
        <taxon>Pseudotrocha</taxon>
        <taxon>Ploima</taxon>
        <taxon>Brachionidae</taxon>
        <taxon>Brachionus</taxon>
    </lineage>
</organism>
<name>A0A3M7SDI2_BRAPC</name>
<keyword evidence="2" id="KW-1185">Reference proteome</keyword>